<comment type="caution">
    <text evidence="8">The sequence shown here is derived from an EMBL/GenBank/DDBJ whole genome shotgun (WGS) entry which is preliminary data.</text>
</comment>
<dbReference type="GO" id="GO:0006457">
    <property type="term" value="P:protein folding"/>
    <property type="evidence" value="ECO:0007669"/>
    <property type="project" value="InterPro"/>
</dbReference>
<dbReference type="AlphaFoldDB" id="A0A4R6KQW3"/>
<evidence type="ECO:0000256" key="4">
    <source>
        <dbReference type="RuleBase" id="RU000639"/>
    </source>
</evidence>
<evidence type="ECO:0000256" key="6">
    <source>
        <dbReference type="SAM" id="Coils"/>
    </source>
</evidence>
<feature type="coiled-coil region" evidence="6">
    <location>
        <begin position="78"/>
        <end position="105"/>
    </location>
</feature>
<feature type="region of interest" description="Disordered" evidence="7">
    <location>
        <begin position="1"/>
        <end position="66"/>
    </location>
</feature>
<feature type="compositionally biased region" description="Basic and acidic residues" evidence="7">
    <location>
        <begin position="17"/>
        <end position="36"/>
    </location>
</feature>
<dbReference type="GO" id="GO:0051087">
    <property type="term" value="F:protein-folding chaperone binding"/>
    <property type="evidence" value="ECO:0007669"/>
    <property type="project" value="InterPro"/>
</dbReference>
<dbReference type="PANTHER" id="PTHR21237:SF23">
    <property type="entry name" value="GRPE PROTEIN HOMOLOG, MITOCHONDRIAL"/>
    <property type="match status" value="1"/>
</dbReference>
<feature type="compositionally biased region" description="Low complexity" evidence="7">
    <location>
        <begin position="40"/>
        <end position="54"/>
    </location>
</feature>
<name>A0A4R6KQW3_9ACTN</name>
<dbReference type="PRINTS" id="PR00773">
    <property type="entry name" value="GRPEPROTEIN"/>
</dbReference>
<dbReference type="CDD" id="cd00446">
    <property type="entry name" value="GrpE"/>
    <property type="match status" value="1"/>
</dbReference>
<evidence type="ECO:0000256" key="3">
    <source>
        <dbReference type="HAMAP-Rule" id="MF_01151"/>
    </source>
</evidence>
<keyword evidence="3 4" id="KW-0346">Stress response</keyword>
<dbReference type="Proteomes" id="UP000295388">
    <property type="component" value="Unassembled WGS sequence"/>
</dbReference>
<dbReference type="PROSITE" id="PS01071">
    <property type="entry name" value="GRPE"/>
    <property type="match status" value="1"/>
</dbReference>
<evidence type="ECO:0000313" key="9">
    <source>
        <dbReference type="Proteomes" id="UP000295388"/>
    </source>
</evidence>
<dbReference type="InterPro" id="IPR000740">
    <property type="entry name" value="GrpE"/>
</dbReference>
<feature type="region of interest" description="Disordered" evidence="7">
    <location>
        <begin position="207"/>
        <end position="251"/>
    </location>
</feature>
<proteinExistence type="inferred from homology"/>
<evidence type="ECO:0000256" key="5">
    <source>
        <dbReference type="RuleBase" id="RU004478"/>
    </source>
</evidence>
<dbReference type="Gene3D" id="2.30.22.10">
    <property type="entry name" value="Head domain of nucleotide exchange factor GrpE"/>
    <property type="match status" value="1"/>
</dbReference>
<dbReference type="InterPro" id="IPR013805">
    <property type="entry name" value="GrpE_CC"/>
</dbReference>
<comment type="subcellular location">
    <subcellularLocation>
        <location evidence="3">Cytoplasm</location>
    </subcellularLocation>
</comment>
<organism evidence="8 9">
    <name type="scientific">Kribbella caucasensis</name>
    <dbReference type="NCBI Taxonomy" id="2512215"/>
    <lineage>
        <taxon>Bacteria</taxon>
        <taxon>Bacillati</taxon>
        <taxon>Actinomycetota</taxon>
        <taxon>Actinomycetes</taxon>
        <taxon>Propionibacteriales</taxon>
        <taxon>Kribbellaceae</taxon>
        <taxon>Kribbella</taxon>
    </lineage>
</organism>
<protein>
    <recommendedName>
        <fullName evidence="3 4">Protein GrpE</fullName>
    </recommendedName>
    <alternativeName>
        <fullName evidence="3">HSP-70 cofactor</fullName>
    </alternativeName>
</protein>
<comment type="subunit">
    <text evidence="3">Homodimer.</text>
</comment>
<evidence type="ECO:0000313" key="8">
    <source>
        <dbReference type="EMBL" id="TDO54524.1"/>
    </source>
</evidence>
<keyword evidence="2 3" id="KW-0143">Chaperone</keyword>
<dbReference type="GO" id="GO:0005737">
    <property type="term" value="C:cytoplasm"/>
    <property type="evidence" value="ECO:0007669"/>
    <property type="project" value="UniProtKB-SubCell"/>
</dbReference>
<dbReference type="PANTHER" id="PTHR21237">
    <property type="entry name" value="GRPE PROTEIN"/>
    <property type="match status" value="1"/>
</dbReference>
<keyword evidence="9" id="KW-1185">Reference proteome</keyword>
<sequence length="251" mass="27000">MTDRPNEPGSEFGDGEPVVRDKRRIDPETGKVRESALSEAPAAGAAPGMPGTPGAQPPRDPSDLIGPSAQEALLTEALAERTADLQRLQAEYVNYKRRVDRDREANREVVIGSVLTELLQILDDVGRAREASELEGAFKAVAESLERVTEKLGLVKYGEVGDPFDPRIHEALLHNYSDEVDGPTATLVMQPGYRLGERILRPARVAVSEPTEQLPAEEPAADGQVTEGVVLDDAAEGTDDTTDRSAGKPAE</sequence>
<dbReference type="InterPro" id="IPR009012">
    <property type="entry name" value="GrpE_head"/>
</dbReference>
<dbReference type="SUPFAM" id="SSF58014">
    <property type="entry name" value="Coiled-coil domain of nucleotide exchange factor GrpE"/>
    <property type="match status" value="1"/>
</dbReference>
<dbReference type="GO" id="GO:0051082">
    <property type="term" value="F:unfolded protein binding"/>
    <property type="evidence" value="ECO:0007669"/>
    <property type="project" value="TreeGrafter"/>
</dbReference>
<dbReference type="Pfam" id="PF01025">
    <property type="entry name" value="GrpE"/>
    <property type="match status" value="1"/>
</dbReference>
<evidence type="ECO:0000256" key="1">
    <source>
        <dbReference type="ARBA" id="ARBA00009054"/>
    </source>
</evidence>
<dbReference type="EMBL" id="SNWQ01000001">
    <property type="protein sequence ID" value="TDO54524.1"/>
    <property type="molecule type" value="Genomic_DNA"/>
</dbReference>
<evidence type="ECO:0000256" key="2">
    <source>
        <dbReference type="ARBA" id="ARBA00023186"/>
    </source>
</evidence>
<dbReference type="SUPFAM" id="SSF51064">
    <property type="entry name" value="Head domain of nucleotide exchange factor GrpE"/>
    <property type="match status" value="1"/>
</dbReference>
<dbReference type="HAMAP" id="MF_01151">
    <property type="entry name" value="GrpE"/>
    <property type="match status" value="1"/>
</dbReference>
<evidence type="ECO:0000256" key="7">
    <source>
        <dbReference type="SAM" id="MobiDB-lite"/>
    </source>
</evidence>
<keyword evidence="6" id="KW-0175">Coiled coil</keyword>
<dbReference type="GO" id="GO:0042803">
    <property type="term" value="F:protein homodimerization activity"/>
    <property type="evidence" value="ECO:0007669"/>
    <property type="project" value="InterPro"/>
</dbReference>
<comment type="function">
    <text evidence="3 4">Participates actively in the response to hyperosmotic and heat shock by preventing the aggregation of stress-denatured proteins, in association with DnaK and GrpE. It is the nucleotide exchange factor for DnaK and may function as a thermosensor. Unfolded proteins bind initially to DnaJ; upon interaction with the DnaJ-bound protein, DnaK hydrolyzes its bound ATP, resulting in the formation of a stable complex. GrpE releases ADP from DnaK; ATP binding to DnaK triggers the release of the substrate protein, thus completing the reaction cycle. Several rounds of ATP-dependent interactions between DnaJ, DnaK and GrpE are required for fully efficient folding.</text>
</comment>
<dbReference type="Gene3D" id="3.90.20.20">
    <property type="match status" value="1"/>
</dbReference>
<comment type="similarity">
    <text evidence="1 3 5">Belongs to the GrpE family.</text>
</comment>
<dbReference type="GO" id="GO:0000774">
    <property type="term" value="F:adenyl-nucleotide exchange factor activity"/>
    <property type="evidence" value="ECO:0007669"/>
    <property type="project" value="InterPro"/>
</dbReference>
<dbReference type="RefSeq" id="WP_238165280.1">
    <property type="nucleotide sequence ID" value="NZ_SNWQ01000001.1"/>
</dbReference>
<accession>A0A4R6KQW3</accession>
<feature type="compositionally biased region" description="Basic and acidic residues" evidence="7">
    <location>
        <begin position="241"/>
        <end position="251"/>
    </location>
</feature>
<keyword evidence="3" id="KW-0963">Cytoplasm</keyword>
<reference evidence="8 9" key="1">
    <citation type="submission" date="2019-03" db="EMBL/GenBank/DDBJ databases">
        <title>Genomic Encyclopedia of Type Strains, Phase III (KMG-III): the genomes of soil and plant-associated and newly described type strains.</title>
        <authorList>
            <person name="Whitman W."/>
        </authorList>
    </citation>
    <scope>NUCLEOTIDE SEQUENCE [LARGE SCALE GENOMIC DNA]</scope>
    <source>
        <strain evidence="8 9">VKM Ac-2527</strain>
    </source>
</reference>
<gene>
    <name evidence="3" type="primary">grpE</name>
    <name evidence="8" type="ORF">EV643_101313</name>
</gene>